<dbReference type="Pfam" id="PF05173">
    <property type="entry name" value="DapB_C"/>
    <property type="match status" value="1"/>
</dbReference>
<comment type="subunit">
    <text evidence="13">Homotetramer.</text>
</comment>
<evidence type="ECO:0000256" key="11">
    <source>
        <dbReference type="ARBA" id="ARBA00049080"/>
    </source>
</evidence>
<keyword evidence="3 13" id="KW-0028">Amino-acid biosynthesis</keyword>
<dbReference type="UniPathway" id="UPA00034">
    <property type="reaction ID" value="UER00018"/>
</dbReference>
<dbReference type="Pfam" id="PF01113">
    <property type="entry name" value="DapB_N"/>
    <property type="match status" value="1"/>
</dbReference>
<feature type="binding site" evidence="13">
    <location>
        <begin position="164"/>
        <end position="165"/>
    </location>
    <ligand>
        <name>(S)-2,3,4,5-tetrahydrodipicolinate</name>
        <dbReference type="ChEBI" id="CHEBI:16845"/>
    </ligand>
</feature>
<comment type="pathway">
    <text evidence="9 13">Amino-acid biosynthesis; L-lysine biosynthesis via DAP pathway; (S)-tetrahydrodipicolinate from L-aspartate: step 4/4.</text>
</comment>
<dbReference type="InterPro" id="IPR022663">
    <property type="entry name" value="DapB_C"/>
</dbReference>
<dbReference type="GO" id="GO:0005829">
    <property type="term" value="C:cytosol"/>
    <property type="evidence" value="ECO:0007669"/>
    <property type="project" value="TreeGrafter"/>
</dbReference>
<evidence type="ECO:0000256" key="4">
    <source>
        <dbReference type="ARBA" id="ARBA00022857"/>
    </source>
</evidence>
<dbReference type="InterPro" id="IPR022664">
    <property type="entry name" value="DapB_N_CS"/>
</dbReference>
<evidence type="ECO:0000259" key="14">
    <source>
        <dbReference type="Pfam" id="PF01113"/>
    </source>
</evidence>
<keyword evidence="2 13" id="KW-0963">Cytoplasm</keyword>
<feature type="binding site" evidence="13">
    <location>
        <position position="155"/>
    </location>
    <ligand>
        <name>(S)-2,3,4,5-tetrahydrodipicolinate</name>
        <dbReference type="ChEBI" id="CHEBI:16845"/>
    </ligand>
</feature>
<accession>A0A1H9ZFD6</accession>
<dbReference type="PIRSF" id="PIRSF000161">
    <property type="entry name" value="DHPR"/>
    <property type="match status" value="1"/>
</dbReference>
<dbReference type="STRING" id="930131.SAMN05216389_102234"/>
<evidence type="ECO:0000259" key="15">
    <source>
        <dbReference type="Pfam" id="PF05173"/>
    </source>
</evidence>
<dbReference type="EMBL" id="FOHE01000002">
    <property type="protein sequence ID" value="SES80217.1"/>
    <property type="molecule type" value="Genomic_DNA"/>
</dbReference>
<dbReference type="Gene3D" id="3.40.50.720">
    <property type="entry name" value="NAD(P)-binding Rossmann-like Domain"/>
    <property type="match status" value="1"/>
</dbReference>
<evidence type="ECO:0000256" key="8">
    <source>
        <dbReference type="ARBA" id="ARBA00023154"/>
    </source>
</evidence>
<dbReference type="GO" id="GO:0051287">
    <property type="term" value="F:NAD binding"/>
    <property type="evidence" value="ECO:0007669"/>
    <property type="project" value="UniProtKB-UniRule"/>
</dbReference>
<dbReference type="InterPro" id="IPR023940">
    <property type="entry name" value="DHDPR_bac"/>
</dbReference>
<dbReference type="GO" id="GO:0009089">
    <property type="term" value="P:lysine biosynthetic process via diaminopimelate"/>
    <property type="evidence" value="ECO:0007669"/>
    <property type="project" value="UniProtKB-UniRule"/>
</dbReference>
<feature type="binding site" evidence="13">
    <location>
        <begin position="9"/>
        <end position="14"/>
    </location>
    <ligand>
        <name>NAD(+)</name>
        <dbReference type="ChEBI" id="CHEBI:57540"/>
    </ligand>
</feature>
<feature type="binding site" evidence="13">
    <location>
        <begin position="124"/>
        <end position="127"/>
    </location>
    <ligand>
        <name>NAD(+)</name>
        <dbReference type="ChEBI" id="CHEBI:57540"/>
    </ligand>
</feature>
<organism evidence="16 17">
    <name type="scientific">Oceanobacillus limi</name>
    <dbReference type="NCBI Taxonomy" id="930131"/>
    <lineage>
        <taxon>Bacteria</taxon>
        <taxon>Bacillati</taxon>
        <taxon>Bacillota</taxon>
        <taxon>Bacilli</taxon>
        <taxon>Bacillales</taxon>
        <taxon>Bacillaceae</taxon>
        <taxon>Oceanobacillus</taxon>
    </lineage>
</organism>
<feature type="active site" description="Proton donor" evidence="13">
    <location>
        <position position="158"/>
    </location>
</feature>
<dbReference type="SUPFAM" id="SSF51735">
    <property type="entry name" value="NAD(P)-binding Rossmann-fold domains"/>
    <property type="match status" value="1"/>
</dbReference>
<keyword evidence="7 13" id="KW-0520">NAD</keyword>
<comment type="similarity">
    <text evidence="1 13">Belongs to the DapB family.</text>
</comment>
<keyword evidence="4 13" id="KW-0521">NADP</keyword>
<feature type="binding site" evidence="13">
    <location>
        <position position="37"/>
    </location>
    <ligand>
        <name>NADP(+)</name>
        <dbReference type="ChEBI" id="CHEBI:58349"/>
    </ligand>
</feature>
<dbReference type="NCBIfam" id="TIGR00036">
    <property type="entry name" value="dapB"/>
    <property type="match status" value="1"/>
</dbReference>
<evidence type="ECO:0000256" key="10">
    <source>
        <dbReference type="ARBA" id="ARBA00038983"/>
    </source>
</evidence>
<dbReference type="EC" id="1.17.1.8" evidence="10 13"/>
<feature type="domain" description="Dihydrodipicolinate reductase C-terminal" evidence="15">
    <location>
        <begin position="130"/>
        <end position="264"/>
    </location>
</feature>
<gene>
    <name evidence="13" type="primary">dapB</name>
    <name evidence="16" type="ORF">SAMN05216389_102234</name>
</gene>
<dbReference type="AlphaFoldDB" id="A0A1H9ZFD6"/>
<reference evidence="16 17" key="1">
    <citation type="submission" date="2016-10" db="EMBL/GenBank/DDBJ databases">
        <authorList>
            <person name="de Groot N.N."/>
        </authorList>
    </citation>
    <scope>NUCLEOTIDE SEQUENCE [LARGE SCALE GENOMIC DNA]</scope>
    <source>
        <strain evidence="16 17">IBRC-M 10780</strain>
    </source>
</reference>
<dbReference type="HAMAP" id="MF_00102">
    <property type="entry name" value="DapB"/>
    <property type="match status" value="1"/>
</dbReference>
<dbReference type="PROSITE" id="PS01298">
    <property type="entry name" value="DAPB"/>
    <property type="match status" value="1"/>
</dbReference>
<keyword evidence="8 13" id="KW-0457">Lysine biosynthesis</keyword>
<dbReference type="GO" id="GO:0050661">
    <property type="term" value="F:NADP binding"/>
    <property type="evidence" value="ECO:0007669"/>
    <property type="project" value="UniProtKB-UniRule"/>
</dbReference>
<dbReference type="RefSeq" id="WP_090866875.1">
    <property type="nucleotide sequence ID" value="NZ_FOHE01000002.1"/>
</dbReference>
<proteinExistence type="inferred from homology"/>
<comment type="subcellular location">
    <subcellularLocation>
        <location evidence="13">Cytoplasm</location>
    </subcellularLocation>
</comment>
<evidence type="ECO:0000256" key="7">
    <source>
        <dbReference type="ARBA" id="ARBA00023027"/>
    </source>
</evidence>
<dbReference type="Gene3D" id="3.30.360.10">
    <property type="entry name" value="Dihydrodipicolinate Reductase, domain 2"/>
    <property type="match status" value="1"/>
</dbReference>
<comment type="caution">
    <text evidence="13">Lacks conserved residue(s) required for the propagation of feature annotation.</text>
</comment>
<comment type="catalytic activity">
    <reaction evidence="12 13">
        <text>(S)-2,3,4,5-tetrahydrodipicolinate + NAD(+) + H2O = (2S,4S)-4-hydroxy-2,3,4,5-tetrahydrodipicolinate + NADH + H(+)</text>
        <dbReference type="Rhea" id="RHEA:35323"/>
        <dbReference type="ChEBI" id="CHEBI:15377"/>
        <dbReference type="ChEBI" id="CHEBI:15378"/>
        <dbReference type="ChEBI" id="CHEBI:16845"/>
        <dbReference type="ChEBI" id="CHEBI:57540"/>
        <dbReference type="ChEBI" id="CHEBI:57945"/>
        <dbReference type="ChEBI" id="CHEBI:67139"/>
        <dbReference type="EC" id="1.17.1.8"/>
    </reaction>
</comment>
<dbReference type="SUPFAM" id="SSF55347">
    <property type="entry name" value="Glyceraldehyde-3-phosphate dehydrogenase-like, C-terminal domain"/>
    <property type="match status" value="1"/>
</dbReference>
<evidence type="ECO:0000256" key="6">
    <source>
        <dbReference type="ARBA" id="ARBA00023002"/>
    </source>
</evidence>
<dbReference type="CDD" id="cd02274">
    <property type="entry name" value="DHDPR_N"/>
    <property type="match status" value="1"/>
</dbReference>
<evidence type="ECO:0000313" key="16">
    <source>
        <dbReference type="EMBL" id="SES80217.1"/>
    </source>
</evidence>
<keyword evidence="6 13" id="KW-0560">Oxidoreductase</keyword>
<evidence type="ECO:0000256" key="3">
    <source>
        <dbReference type="ARBA" id="ARBA00022605"/>
    </source>
</evidence>
<evidence type="ECO:0000256" key="12">
    <source>
        <dbReference type="ARBA" id="ARBA00049396"/>
    </source>
</evidence>
<sequence>MTINVVIAGPRGRMGTEAVKMVTNEPSFNLVACIDRKNDGEKMREYPNLSQQNIPVFESPEECFHTKKADVFIDLTVPEACFDHATLAIQNNIRTVIGTSGLTASQIEELTILSNNNQTGCIIAPNFAIGAVLMMQFSKMAAKYFPDVEIIEKHHDQKLDAPSGTAVKTVELIKETRTAKSQGRPDEEETMPGARGAEEEGIHVHSVRLPGHVAHQEVIFGSSGQTLTIKHDSIDRQSFMSGVKFAVEKVMDMNKLVYGLENILDI</sequence>
<dbReference type="Proteomes" id="UP000198618">
    <property type="component" value="Unassembled WGS sequence"/>
</dbReference>
<evidence type="ECO:0000256" key="5">
    <source>
        <dbReference type="ARBA" id="ARBA00022915"/>
    </source>
</evidence>
<feature type="active site" description="Proton donor/acceptor" evidence="13">
    <location>
        <position position="154"/>
    </location>
</feature>
<evidence type="ECO:0000256" key="2">
    <source>
        <dbReference type="ARBA" id="ARBA00022490"/>
    </source>
</evidence>
<dbReference type="FunFam" id="3.30.360.10:FF:000009">
    <property type="entry name" value="4-hydroxy-tetrahydrodipicolinate reductase"/>
    <property type="match status" value="1"/>
</dbReference>
<feature type="binding site" evidence="13">
    <location>
        <begin position="98"/>
        <end position="100"/>
    </location>
    <ligand>
        <name>NAD(+)</name>
        <dbReference type="ChEBI" id="CHEBI:57540"/>
    </ligand>
</feature>
<evidence type="ECO:0000256" key="13">
    <source>
        <dbReference type="HAMAP-Rule" id="MF_00102"/>
    </source>
</evidence>
<name>A0A1H9ZFD6_9BACI</name>
<dbReference type="GO" id="GO:0008839">
    <property type="term" value="F:4-hydroxy-tetrahydrodipicolinate reductase"/>
    <property type="evidence" value="ECO:0007669"/>
    <property type="project" value="UniProtKB-UniRule"/>
</dbReference>
<evidence type="ECO:0000256" key="9">
    <source>
        <dbReference type="ARBA" id="ARBA00037922"/>
    </source>
</evidence>
<dbReference type="GO" id="GO:0016726">
    <property type="term" value="F:oxidoreductase activity, acting on CH or CH2 groups, NAD or NADP as acceptor"/>
    <property type="evidence" value="ECO:0007669"/>
    <property type="project" value="UniProtKB-UniRule"/>
</dbReference>
<dbReference type="GO" id="GO:0019877">
    <property type="term" value="P:diaminopimelate biosynthetic process"/>
    <property type="evidence" value="ECO:0007669"/>
    <property type="project" value="UniProtKB-UniRule"/>
</dbReference>
<dbReference type="InterPro" id="IPR036291">
    <property type="entry name" value="NAD(P)-bd_dom_sf"/>
</dbReference>
<comment type="caution">
    <text evidence="13">Was originally thought to be a dihydrodipicolinate reductase (DHDPR), catalyzing the conversion of dihydrodipicolinate to tetrahydrodipicolinate. However, it was shown in E.coli that the substrate of the enzymatic reaction is not dihydrodipicolinate (DHDP) but in fact (2S,4S)-4-hydroxy-2,3,4,5-tetrahydrodipicolinic acid (HTPA), the product released by the DapA-catalyzed reaction.</text>
</comment>
<protein>
    <recommendedName>
        <fullName evidence="10 13">4-hydroxy-tetrahydrodipicolinate reductase</fullName>
        <shortName evidence="13">HTPA reductase</shortName>
        <ecNumber evidence="10 13">1.17.1.8</ecNumber>
    </recommendedName>
</protein>
<dbReference type="InterPro" id="IPR000846">
    <property type="entry name" value="DapB_N"/>
</dbReference>
<comment type="function">
    <text evidence="13">Catalyzes the conversion of 4-hydroxy-tetrahydrodipicolinate (HTPA) to tetrahydrodipicolinate.</text>
</comment>
<dbReference type="OrthoDB" id="9790352at2"/>
<keyword evidence="17" id="KW-1185">Reference proteome</keyword>
<dbReference type="PANTHER" id="PTHR20836">
    <property type="entry name" value="DIHYDRODIPICOLINATE REDUCTASE"/>
    <property type="match status" value="1"/>
</dbReference>
<comment type="catalytic activity">
    <reaction evidence="11 13">
        <text>(S)-2,3,4,5-tetrahydrodipicolinate + NADP(+) + H2O = (2S,4S)-4-hydroxy-2,3,4,5-tetrahydrodipicolinate + NADPH + H(+)</text>
        <dbReference type="Rhea" id="RHEA:35331"/>
        <dbReference type="ChEBI" id="CHEBI:15377"/>
        <dbReference type="ChEBI" id="CHEBI:15378"/>
        <dbReference type="ChEBI" id="CHEBI:16845"/>
        <dbReference type="ChEBI" id="CHEBI:57783"/>
        <dbReference type="ChEBI" id="CHEBI:58349"/>
        <dbReference type="ChEBI" id="CHEBI:67139"/>
        <dbReference type="EC" id="1.17.1.8"/>
    </reaction>
</comment>
<evidence type="ECO:0000313" key="17">
    <source>
        <dbReference type="Proteomes" id="UP000198618"/>
    </source>
</evidence>
<dbReference type="PANTHER" id="PTHR20836:SF0">
    <property type="entry name" value="4-HYDROXY-TETRAHYDRODIPICOLINATE REDUCTASE 1, CHLOROPLASTIC-RELATED"/>
    <property type="match status" value="1"/>
</dbReference>
<keyword evidence="5 13" id="KW-0220">Diaminopimelate biosynthesis</keyword>
<evidence type="ECO:0000256" key="1">
    <source>
        <dbReference type="ARBA" id="ARBA00006642"/>
    </source>
</evidence>
<feature type="domain" description="Dihydrodipicolinate reductase N-terminal" evidence="14">
    <location>
        <begin position="3"/>
        <end position="127"/>
    </location>
</feature>